<organism evidence="7 8">
    <name type="scientific">Steinernema carpocapsae</name>
    <name type="common">Entomopathogenic nematode</name>
    <dbReference type="NCBI Taxonomy" id="34508"/>
    <lineage>
        <taxon>Eukaryota</taxon>
        <taxon>Metazoa</taxon>
        <taxon>Ecdysozoa</taxon>
        <taxon>Nematoda</taxon>
        <taxon>Chromadorea</taxon>
        <taxon>Rhabditida</taxon>
        <taxon>Tylenchina</taxon>
        <taxon>Panagrolaimomorpha</taxon>
        <taxon>Strongyloidoidea</taxon>
        <taxon>Steinernematidae</taxon>
        <taxon>Steinernema</taxon>
    </lineage>
</organism>
<comment type="caution">
    <text evidence="7">The sequence shown here is derived from an EMBL/GenBank/DDBJ whole genome shotgun (WGS) entry which is preliminary data.</text>
</comment>
<dbReference type="InterPro" id="IPR017452">
    <property type="entry name" value="GPCR_Rhodpsn_7TM"/>
</dbReference>
<keyword evidence="3 5" id="KW-1133">Transmembrane helix</keyword>
<evidence type="ECO:0000256" key="1">
    <source>
        <dbReference type="ARBA" id="ARBA00004370"/>
    </source>
</evidence>
<comment type="subcellular location">
    <subcellularLocation>
        <location evidence="1">Membrane</location>
    </subcellularLocation>
</comment>
<dbReference type="PROSITE" id="PS50262">
    <property type="entry name" value="G_PROTEIN_RECEP_F1_2"/>
    <property type="match status" value="1"/>
</dbReference>
<evidence type="ECO:0000256" key="2">
    <source>
        <dbReference type="ARBA" id="ARBA00022692"/>
    </source>
</evidence>
<feature type="transmembrane region" description="Helical" evidence="5">
    <location>
        <begin position="85"/>
        <end position="114"/>
    </location>
</feature>
<dbReference type="Gene3D" id="1.20.1070.10">
    <property type="entry name" value="Rhodopsin 7-helix transmembrane proteins"/>
    <property type="match status" value="1"/>
</dbReference>
<keyword evidence="4 5" id="KW-0472">Membrane</keyword>
<feature type="transmembrane region" description="Helical" evidence="5">
    <location>
        <begin position="17"/>
        <end position="38"/>
    </location>
</feature>
<feature type="transmembrane region" description="Helical" evidence="5">
    <location>
        <begin position="135"/>
        <end position="155"/>
    </location>
</feature>
<feature type="transmembrane region" description="Helical" evidence="5">
    <location>
        <begin position="50"/>
        <end position="73"/>
    </location>
</feature>
<dbReference type="Proteomes" id="UP000298663">
    <property type="component" value="Unassembled WGS sequence"/>
</dbReference>
<feature type="domain" description="G-protein coupled receptors family 1 profile" evidence="6">
    <location>
        <begin position="29"/>
        <end position="225"/>
    </location>
</feature>
<evidence type="ECO:0000313" key="8">
    <source>
        <dbReference type="Proteomes" id="UP000298663"/>
    </source>
</evidence>
<name>A0A4U5PDJ1_STECR</name>
<feature type="transmembrane region" description="Helical" evidence="5">
    <location>
        <begin position="175"/>
        <end position="195"/>
    </location>
</feature>
<dbReference type="AlphaFoldDB" id="A0A4U5PDJ1"/>
<keyword evidence="2 5" id="KW-0812">Transmembrane</keyword>
<evidence type="ECO:0000256" key="4">
    <source>
        <dbReference type="ARBA" id="ARBA00023136"/>
    </source>
</evidence>
<gene>
    <name evidence="7" type="ORF">L596_008768</name>
</gene>
<dbReference type="GO" id="GO:0016020">
    <property type="term" value="C:membrane"/>
    <property type="evidence" value="ECO:0007669"/>
    <property type="project" value="UniProtKB-SubCell"/>
</dbReference>
<keyword evidence="8" id="KW-1185">Reference proteome</keyword>
<evidence type="ECO:0000256" key="3">
    <source>
        <dbReference type="ARBA" id="ARBA00022989"/>
    </source>
</evidence>
<protein>
    <recommendedName>
        <fullName evidence="6">G-protein coupled receptors family 1 profile domain-containing protein</fullName>
    </recommendedName>
</protein>
<dbReference type="EMBL" id="AZBU02000002">
    <property type="protein sequence ID" value="TKR94492.1"/>
    <property type="molecule type" value="Genomic_DNA"/>
</dbReference>
<evidence type="ECO:0000256" key="5">
    <source>
        <dbReference type="SAM" id="Phobius"/>
    </source>
</evidence>
<proteinExistence type="predicted"/>
<accession>A0A4U5PDJ1</accession>
<sequence>MGYKAVVNFYSSYVLPYLFFLICLLLIALNIAALVYHLRRTKDASRYGTLFILLLTHIATAVLFLASFIPALILEINSNLFHVRWIFVLIVYLHDLLGRVRLMLTPVSSCFLALDRIFALTFPFKYAQNKVSRKFAAVAGVLNLFILFLHLLPILPFHYEPLLNLAEMLLETFALFHVPVGLMFMELLIYALFCIRYGSAVKKQANYTEKRSLVTFFLELISFNLFSDQSNCSVPDGYSYSFLPLPKYFALAGRWISCSFKSDNGDCNFSRRV</sequence>
<reference evidence="7 8" key="2">
    <citation type="journal article" date="2019" name="G3 (Bethesda)">
        <title>Hybrid Assembly of the Genome of the Entomopathogenic Nematode Steinernema carpocapsae Identifies the X-Chromosome.</title>
        <authorList>
            <person name="Serra L."/>
            <person name="Macchietto M."/>
            <person name="Macias-Munoz A."/>
            <person name="McGill C.J."/>
            <person name="Rodriguez I.M."/>
            <person name="Rodriguez B."/>
            <person name="Murad R."/>
            <person name="Mortazavi A."/>
        </authorList>
    </citation>
    <scope>NUCLEOTIDE SEQUENCE [LARGE SCALE GENOMIC DNA]</scope>
    <source>
        <strain evidence="7 8">ALL</strain>
    </source>
</reference>
<evidence type="ECO:0000259" key="6">
    <source>
        <dbReference type="PROSITE" id="PS50262"/>
    </source>
</evidence>
<evidence type="ECO:0000313" key="7">
    <source>
        <dbReference type="EMBL" id="TKR94492.1"/>
    </source>
</evidence>
<reference evidence="7 8" key="1">
    <citation type="journal article" date="2015" name="Genome Biol.">
        <title>Comparative genomics of Steinernema reveals deeply conserved gene regulatory networks.</title>
        <authorList>
            <person name="Dillman A.R."/>
            <person name="Macchietto M."/>
            <person name="Porter C.F."/>
            <person name="Rogers A."/>
            <person name="Williams B."/>
            <person name="Antoshechkin I."/>
            <person name="Lee M.M."/>
            <person name="Goodwin Z."/>
            <person name="Lu X."/>
            <person name="Lewis E.E."/>
            <person name="Goodrich-Blair H."/>
            <person name="Stock S.P."/>
            <person name="Adams B.J."/>
            <person name="Sternberg P.W."/>
            <person name="Mortazavi A."/>
        </authorList>
    </citation>
    <scope>NUCLEOTIDE SEQUENCE [LARGE SCALE GENOMIC DNA]</scope>
    <source>
        <strain evidence="7 8">ALL</strain>
    </source>
</reference>